<sequence>MEHQTDVALSLSKHFLLKEAKDSNAVISPASIHALLSLIAAGSNGPTKDQLLSFLNAKLMDHLNSLSSGLVSLLADGVGGGPRLSFVNGVWVDRSLPLRQSFKQVAGNVYKAASSEVDFQNKVSRL</sequence>
<gene>
    <name evidence="3" type="ORF">LITE_LOCUS48798</name>
</gene>
<dbReference type="Proteomes" id="UP001154282">
    <property type="component" value="Unassembled WGS sequence"/>
</dbReference>
<organism evidence="3 4">
    <name type="scientific">Linum tenue</name>
    <dbReference type="NCBI Taxonomy" id="586396"/>
    <lineage>
        <taxon>Eukaryota</taxon>
        <taxon>Viridiplantae</taxon>
        <taxon>Streptophyta</taxon>
        <taxon>Embryophyta</taxon>
        <taxon>Tracheophyta</taxon>
        <taxon>Spermatophyta</taxon>
        <taxon>Magnoliopsida</taxon>
        <taxon>eudicotyledons</taxon>
        <taxon>Gunneridae</taxon>
        <taxon>Pentapetalae</taxon>
        <taxon>rosids</taxon>
        <taxon>fabids</taxon>
        <taxon>Malpighiales</taxon>
        <taxon>Linaceae</taxon>
        <taxon>Linum</taxon>
    </lineage>
</organism>
<dbReference type="AlphaFoldDB" id="A0AAV0RPM4"/>
<accession>A0AAV0RPM4</accession>
<evidence type="ECO:0000256" key="1">
    <source>
        <dbReference type="ARBA" id="ARBA00009500"/>
    </source>
</evidence>
<dbReference type="InterPro" id="IPR023796">
    <property type="entry name" value="Serpin_dom"/>
</dbReference>
<dbReference type="InterPro" id="IPR036186">
    <property type="entry name" value="Serpin_sf"/>
</dbReference>
<reference evidence="3" key="1">
    <citation type="submission" date="2022-08" db="EMBL/GenBank/DDBJ databases">
        <authorList>
            <person name="Gutierrez-Valencia J."/>
        </authorList>
    </citation>
    <scope>NUCLEOTIDE SEQUENCE</scope>
</reference>
<dbReference type="InterPro" id="IPR000215">
    <property type="entry name" value="Serpin_fam"/>
</dbReference>
<dbReference type="PANTHER" id="PTHR11461:SF211">
    <property type="entry name" value="GH10112P-RELATED"/>
    <property type="match status" value="1"/>
</dbReference>
<evidence type="ECO:0000259" key="2">
    <source>
        <dbReference type="Pfam" id="PF00079"/>
    </source>
</evidence>
<dbReference type="GO" id="GO:0005615">
    <property type="term" value="C:extracellular space"/>
    <property type="evidence" value="ECO:0007669"/>
    <property type="project" value="InterPro"/>
</dbReference>
<dbReference type="InterPro" id="IPR042178">
    <property type="entry name" value="Serpin_sf_1"/>
</dbReference>
<dbReference type="EMBL" id="CAMGYJ010000011">
    <property type="protein sequence ID" value="CAI0558489.1"/>
    <property type="molecule type" value="Genomic_DNA"/>
</dbReference>
<name>A0AAV0RPM4_9ROSI</name>
<dbReference type="GO" id="GO:0004867">
    <property type="term" value="F:serine-type endopeptidase inhibitor activity"/>
    <property type="evidence" value="ECO:0007669"/>
    <property type="project" value="InterPro"/>
</dbReference>
<evidence type="ECO:0000313" key="4">
    <source>
        <dbReference type="Proteomes" id="UP001154282"/>
    </source>
</evidence>
<dbReference type="SUPFAM" id="SSF56574">
    <property type="entry name" value="Serpins"/>
    <property type="match status" value="1"/>
</dbReference>
<comment type="caution">
    <text evidence="3">The sequence shown here is derived from an EMBL/GenBank/DDBJ whole genome shotgun (WGS) entry which is preliminary data.</text>
</comment>
<keyword evidence="4" id="KW-1185">Reference proteome</keyword>
<dbReference type="PANTHER" id="PTHR11461">
    <property type="entry name" value="SERINE PROTEASE INHIBITOR, SERPIN"/>
    <property type="match status" value="1"/>
</dbReference>
<protein>
    <recommendedName>
        <fullName evidence="2">Serpin domain-containing protein</fullName>
    </recommendedName>
</protein>
<comment type="similarity">
    <text evidence="1">Belongs to the serpin family.</text>
</comment>
<feature type="domain" description="Serpin" evidence="2">
    <location>
        <begin position="3"/>
        <end position="122"/>
    </location>
</feature>
<evidence type="ECO:0000313" key="3">
    <source>
        <dbReference type="EMBL" id="CAI0558489.1"/>
    </source>
</evidence>
<dbReference type="Pfam" id="PF00079">
    <property type="entry name" value="Serpin"/>
    <property type="match status" value="1"/>
</dbReference>
<proteinExistence type="inferred from homology"/>
<dbReference type="Gene3D" id="3.30.497.10">
    <property type="entry name" value="Antithrombin, subunit I, domain 2"/>
    <property type="match status" value="1"/>
</dbReference>